<reference evidence="11 12" key="1">
    <citation type="submission" date="2018-11" db="EMBL/GenBank/DDBJ databases">
        <authorList>
            <person name="Lopez-Roques C."/>
            <person name="Donnadieu C."/>
            <person name="Bouchez O."/>
            <person name="Klopp C."/>
            <person name="Cabau C."/>
            <person name="Zahm M."/>
        </authorList>
    </citation>
    <scope>NUCLEOTIDE SEQUENCE [LARGE SCALE GENOMIC DNA]</scope>
    <source>
        <strain evidence="11">RS831</strain>
        <tissue evidence="11">Whole body</tissue>
    </source>
</reference>
<feature type="chain" id="PRO_5018762793" description="AAA+ ATPase domain-containing protein" evidence="9">
    <location>
        <begin position="23"/>
        <end position="378"/>
    </location>
</feature>
<proteinExistence type="inferred from homology"/>
<dbReference type="GO" id="GO:0016887">
    <property type="term" value="F:ATP hydrolysis activity"/>
    <property type="evidence" value="ECO:0007669"/>
    <property type="project" value="InterPro"/>
</dbReference>
<sequence length="378" mass="42819">MRLKKGHVLLLWVLLCSGGTGAIEPVSIASAVCLAAGFLAGYLPSHLHLNTFNIRNEKKGNTGLKTDLENKLFGQHLASRIILRAVNEFMSNDNPEKPLVLSLHGPPGTGKNFVSKLIAQNLYKEGMKSKNVHFFSPYHHFPRQIQISTYKSYLQKRIKSSVSNCERSMFIFDEMDKMHPGLIDSFRQHLDSYDELDGVSFRKSIFIFLSTAGEERIVQTALDFWKAGRDREEIDLKDIETSLYRSIFNDKSDFFRSTLIYKSLLTVFVPFLPLEYPHVVQCAVAEMKTRASEGEGPPDLDVANQIASDRLYFPKSERVFAVNGCKMIRQAVLLHARSHFMGNVESRLRDLEEAKDKHPTDESRNVQSGEAGQAVPHR</sequence>
<accession>A0A3S2MST9</accession>
<dbReference type="AlphaFoldDB" id="A0A3S2MST9"/>
<dbReference type="InterPro" id="IPR010448">
    <property type="entry name" value="Torsin"/>
</dbReference>
<dbReference type="SUPFAM" id="SSF52540">
    <property type="entry name" value="P-loop containing nucleoside triphosphate hydrolases"/>
    <property type="match status" value="1"/>
</dbReference>
<comment type="subcellular location">
    <subcellularLocation>
        <location evidence="1">Endoplasmic reticulum lumen</location>
    </subcellularLocation>
</comment>
<dbReference type="PANTHER" id="PTHR10760">
    <property type="entry name" value="TORSIN"/>
    <property type="match status" value="1"/>
</dbReference>
<dbReference type="GO" id="GO:0005635">
    <property type="term" value="C:nuclear envelope"/>
    <property type="evidence" value="ECO:0007669"/>
    <property type="project" value="TreeGrafter"/>
</dbReference>
<keyword evidence="7" id="KW-0325">Glycoprotein</keyword>
<keyword evidence="12" id="KW-1185">Reference proteome</keyword>
<gene>
    <name evidence="11" type="ORF">OJAV_G00122530</name>
</gene>
<dbReference type="InterPro" id="IPR003593">
    <property type="entry name" value="AAA+_ATPase"/>
</dbReference>
<feature type="domain" description="AAA+ ATPase" evidence="10">
    <location>
        <begin position="97"/>
        <end position="240"/>
    </location>
</feature>
<dbReference type="PRINTS" id="PR00300">
    <property type="entry name" value="CLPPROTEASEA"/>
</dbReference>
<dbReference type="EMBL" id="CM012448">
    <property type="protein sequence ID" value="RVE66029.1"/>
    <property type="molecule type" value="Genomic_DNA"/>
</dbReference>
<feature type="signal peptide" evidence="9">
    <location>
        <begin position="1"/>
        <end position="22"/>
    </location>
</feature>
<evidence type="ECO:0000256" key="8">
    <source>
        <dbReference type="SAM" id="MobiDB-lite"/>
    </source>
</evidence>
<feature type="region of interest" description="Disordered" evidence="8">
    <location>
        <begin position="352"/>
        <end position="378"/>
    </location>
</feature>
<evidence type="ECO:0000256" key="1">
    <source>
        <dbReference type="ARBA" id="ARBA00004319"/>
    </source>
</evidence>
<comment type="similarity">
    <text evidence="2">Belongs to the ClpA/ClpB family. Torsin subfamily.</text>
</comment>
<feature type="compositionally biased region" description="Basic and acidic residues" evidence="8">
    <location>
        <begin position="352"/>
        <end position="364"/>
    </location>
</feature>
<keyword evidence="5" id="KW-0256">Endoplasmic reticulum</keyword>
<dbReference type="InterPro" id="IPR027417">
    <property type="entry name" value="P-loop_NTPase"/>
</dbReference>
<dbReference type="SMART" id="SM00382">
    <property type="entry name" value="AAA"/>
    <property type="match status" value="1"/>
</dbReference>
<dbReference type="GO" id="GO:0005524">
    <property type="term" value="F:ATP binding"/>
    <property type="evidence" value="ECO:0007669"/>
    <property type="project" value="UniProtKB-KW"/>
</dbReference>
<evidence type="ECO:0000256" key="3">
    <source>
        <dbReference type="ARBA" id="ARBA00022729"/>
    </source>
</evidence>
<reference evidence="11 12" key="2">
    <citation type="submission" date="2019-01" db="EMBL/GenBank/DDBJ databases">
        <title>A chromosome length genome reference of the Java medaka (oryzias javanicus).</title>
        <authorList>
            <person name="Herpin A."/>
            <person name="Takehana Y."/>
            <person name="Naruse K."/>
            <person name="Ansai S."/>
            <person name="Kawaguchi M."/>
        </authorList>
    </citation>
    <scope>NUCLEOTIDE SEQUENCE [LARGE SCALE GENOMIC DNA]</scope>
    <source>
        <strain evidence="11">RS831</strain>
        <tissue evidence="11">Whole body</tissue>
    </source>
</reference>
<evidence type="ECO:0000259" key="10">
    <source>
        <dbReference type="SMART" id="SM00382"/>
    </source>
</evidence>
<dbReference type="Pfam" id="PF06309">
    <property type="entry name" value="Torsin"/>
    <property type="match status" value="1"/>
</dbReference>
<protein>
    <recommendedName>
        <fullName evidence="10">AAA+ ATPase domain-containing protein</fullName>
    </recommendedName>
</protein>
<evidence type="ECO:0000256" key="5">
    <source>
        <dbReference type="ARBA" id="ARBA00022824"/>
    </source>
</evidence>
<keyword evidence="3 9" id="KW-0732">Signal</keyword>
<dbReference type="Gene3D" id="3.40.50.300">
    <property type="entry name" value="P-loop containing nucleotide triphosphate hydrolases"/>
    <property type="match status" value="1"/>
</dbReference>
<dbReference type="GO" id="GO:0019894">
    <property type="term" value="F:kinesin binding"/>
    <property type="evidence" value="ECO:0007669"/>
    <property type="project" value="TreeGrafter"/>
</dbReference>
<dbReference type="GO" id="GO:0005788">
    <property type="term" value="C:endoplasmic reticulum lumen"/>
    <property type="evidence" value="ECO:0007669"/>
    <property type="project" value="UniProtKB-SubCell"/>
</dbReference>
<evidence type="ECO:0000313" key="11">
    <source>
        <dbReference type="EMBL" id="RVE66029.1"/>
    </source>
</evidence>
<dbReference type="Proteomes" id="UP000283210">
    <property type="component" value="Chromosome 12"/>
</dbReference>
<dbReference type="GO" id="GO:0034504">
    <property type="term" value="P:protein localization to nucleus"/>
    <property type="evidence" value="ECO:0007669"/>
    <property type="project" value="TreeGrafter"/>
</dbReference>
<dbReference type="InterPro" id="IPR049337">
    <property type="entry name" value="TOR1A_C"/>
</dbReference>
<organism evidence="11 12">
    <name type="scientific">Oryzias javanicus</name>
    <name type="common">Javanese ricefish</name>
    <name type="synonym">Aplocheilus javanicus</name>
    <dbReference type="NCBI Taxonomy" id="123683"/>
    <lineage>
        <taxon>Eukaryota</taxon>
        <taxon>Metazoa</taxon>
        <taxon>Chordata</taxon>
        <taxon>Craniata</taxon>
        <taxon>Vertebrata</taxon>
        <taxon>Euteleostomi</taxon>
        <taxon>Actinopterygii</taxon>
        <taxon>Neopterygii</taxon>
        <taxon>Teleostei</taxon>
        <taxon>Neoteleostei</taxon>
        <taxon>Acanthomorphata</taxon>
        <taxon>Ovalentaria</taxon>
        <taxon>Atherinomorphae</taxon>
        <taxon>Beloniformes</taxon>
        <taxon>Adrianichthyidae</taxon>
        <taxon>Oryziinae</taxon>
        <taxon>Oryzias</taxon>
    </lineage>
</organism>
<evidence type="ECO:0000256" key="4">
    <source>
        <dbReference type="ARBA" id="ARBA00022741"/>
    </source>
</evidence>
<dbReference type="GO" id="GO:0071763">
    <property type="term" value="P:nuclear membrane organization"/>
    <property type="evidence" value="ECO:0007669"/>
    <property type="project" value="TreeGrafter"/>
</dbReference>
<keyword evidence="4" id="KW-0547">Nucleotide-binding</keyword>
<evidence type="ECO:0000256" key="2">
    <source>
        <dbReference type="ARBA" id="ARBA00006235"/>
    </source>
</evidence>
<dbReference type="OMA" id="NDKSDFF"/>
<dbReference type="FunFam" id="3.40.50.300:FF:002276">
    <property type="entry name" value="Torsin, putative"/>
    <property type="match status" value="1"/>
</dbReference>
<evidence type="ECO:0000313" key="12">
    <source>
        <dbReference type="Proteomes" id="UP000283210"/>
    </source>
</evidence>
<keyword evidence="6" id="KW-0067">ATP-binding</keyword>
<dbReference type="PANTHER" id="PTHR10760:SF14">
    <property type="entry name" value="TORSIN-1B"/>
    <property type="match status" value="1"/>
</dbReference>
<evidence type="ECO:0000256" key="9">
    <source>
        <dbReference type="SAM" id="SignalP"/>
    </source>
</evidence>
<name>A0A3S2MST9_ORYJA</name>
<evidence type="ECO:0000256" key="7">
    <source>
        <dbReference type="ARBA" id="ARBA00023180"/>
    </source>
</evidence>
<dbReference type="InterPro" id="IPR001270">
    <property type="entry name" value="ClpA/B"/>
</dbReference>
<evidence type="ECO:0000256" key="6">
    <source>
        <dbReference type="ARBA" id="ARBA00022840"/>
    </source>
</evidence>
<dbReference type="Pfam" id="PF21376">
    <property type="entry name" value="TOR1A_C"/>
    <property type="match status" value="1"/>
</dbReference>
<dbReference type="OrthoDB" id="19623at2759"/>